<dbReference type="Proteomes" id="UP000053352">
    <property type="component" value="Unassembled WGS sequence"/>
</dbReference>
<dbReference type="PANTHER" id="PTHR43177:SF3">
    <property type="entry name" value="PROTEIN NRFC HOMOLOG"/>
    <property type="match status" value="1"/>
</dbReference>
<evidence type="ECO:0000256" key="2">
    <source>
        <dbReference type="ARBA" id="ARBA00022723"/>
    </source>
</evidence>
<protein>
    <recommendedName>
        <fullName evidence="5">4Fe-4S ferredoxin-type domain-containing protein</fullName>
    </recommendedName>
</protein>
<evidence type="ECO:0000256" key="1">
    <source>
        <dbReference type="ARBA" id="ARBA00022485"/>
    </source>
</evidence>
<dbReference type="InterPro" id="IPR017896">
    <property type="entry name" value="4Fe4S_Fe-S-bd"/>
</dbReference>
<dbReference type="Gene3D" id="3.30.70.20">
    <property type="match status" value="2"/>
</dbReference>
<dbReference type="GO" id="GO:0051539">
    <property type="term" value="F:4 iron, 4 sulfur cluster binding"/>
    <property type="evidence" value="ECO:0007669"/>
    <property type="project" value="UniProtKB-KW"/>
</dbReference>
<dbReference type="AlphaFoldDB" id="A0A0V8RWT3"/>
<sequence>MTRRIMVIDLEKCIGCNACTAACVAENLNSPIYYNPPPVAKLLGLAENAKSPEEAKTLIHELLWLRTRTHRVYRDGDMTVYHIMCQHCDDAPCVAACPTGASYQRKDGIVLVNPEKCILCGYCIAACPYGARHVNPFTRTVDKCTLCAHRVDRGELPACVETCPTGARMFGDLDDPNDPVARLVRTGQARPGSVGGVLGPTRPRVYTVPPQKKR</sequence>
<dbReference type="PROSITE" id="PS00198">
    <property type="entry name" value="4FE4S_FER_1"/>
    <property type="match status" value="1"/>
</dbReference>
<dbReference type="SUPFAM" id="SSF54862">
    <property type="entry name" value="4Fe-4S ferredoxins"/>
    <property type="match status" value="1"/>
</dbReference>
<keyword evidence="4" id="KW-0411">Iron-sulfur</keyword>
<comment type="caution">
    <text evidence="6">The sequence shown here is derived from an EMBL/GenBank/DDBJ whole genome shotgun (WGS) entry which is preliminary data.</text>
</comment>
<dbReference type="PANTHER" id="PTHR43177">
    <property type="entry name" value="PROTEIN NRFC"/>
    <property type="match status" value="1"/>
</dbReference>
<dbReference type="CDD" id="cd10551">
    <property type="entry name" value="PsrB"/>
    <property type="match status" value="1"/>
</dbReference>
<gene>
    <name evidence="6" type="ORF">CF15_07115</name>
</gene>
<keyword evidence="2" id="KW-0479">Metal-binding</keyword>
<accession>A0A0V8RWT3</accession>
<evidence type="ECO:0000256" key="3">
    <source>
        <dbReference type="ARBA" id="ARBA00023004"/>
    </source>
</evidence>
<reference evidence="6 7" key="1">
    <citation type="submission" date="2015-11" db="EMBL/GenBank/DDBJ databases">
        <title>Genome sequence of Pyrodictium occultum PL-19, a marine hyperthermophilic archaeon isolated from Volcano, Italy.</title>
        <authorList>
            <person name="Utturkar S."/>
            <person name="Huber H."/>
            <person name="Leptihn S."/>
            <person name="Brown S."/>
            <person name="Stetter K.O."/>
            <person name="Podar M."/>
        </authorList>
    </citation>
    <scope>NUCLEOTIDE SEQUENCE [LARGE SCALE GENOMIC DNA]</scope>
    <source>
        <strain evidence="6 7">PL-19</strain>
    </source>
</reference>
<evidence type="ECO:0000259" key="5">
    <source>
        <dbReference type="PROSITE" id="PS51379"/>
    </source>
</evidence>
<dbReference type="PROSITE" id="PS51379">
    <property type="entry name" value="4FE4S_FER_2"/>
    <property type="match status" value="3"/>
</dbReference>
<dbReference type="InterPro" id="IPR017900">
    <property type="entry name" value="4Fe4S_Fe_S_CS"/>
</dbReference>
<dbReference type="EMBL" id="LNTB01000001">
    <property type="protein sequence ID" value="KSW12484.1"/>
    <property type="molecule type" value="Genomic_DNA"/>
</dbReference>
<organism evidence="6 7">
    <name type="scientific">Pyrodictium occultum</name>
    <dbReference type="NCBI Taxonomy" id="2309"/>
    <lineage>
        <taxon>Archaea</taxon>
        <taxon>Thermoproteota</taxon>
        <taxon>Thermoprotei</taxon>
        <taxon>Desulfurococcales</taxon>
        <taxon>Pyrodictiaceae</taxon>
        <taxon>Pyrodictium</taxon>
    </lineage>
</organism>
<dbReference type="InterPro" id="IPR050954">
    <property type="entry name" value="ET_IronSulfur_Cluster-Binding"/>
</dbReference>
<evidence type="ECO:0000313" key="6">
    <source>
        <dbReference type="EMBL" id="KSW12484.1"/>
    </source>
</evidence>
<dbReference type="Pfam" id="PF12797">
    <property type="entry name" value="Fer4_2"/>
    <property type="match status" value="1"/>
</dbReference>
<feature type="domain" description="4Fe-4S ferredoxin-type" evidence="5">
    <location>
        <begin position="76"/>
        <end position="107"/>
    </location>
</feature>
<proteinExistence type="predicted"/>
<keyword evidence="1" id="KW-0004">4Fe-4S</keyword>
<feature type="domain" description="4Fe-4S ferredoxin-type" evidence="5">
    <location>
        <begin position="4"/>
        <end position="33"/>
    </location>
</feature>
<feature type="domain" description="4Fe-4S ferredoxin-type" evidence="5">
    <location>
        <begin position="108"/>
        <end position="137"/>
    </location>
</feature>
<name>A0A0V8RWT3_PYROC</name>
<dbReference type="STRING" id="2309.CF15_07115"/>
<keyword evidence="3" id="KW-0408">Iron</keyword>
<keyword evidence="7" id="KW-1185">Reference proteome</keyword>
<dbReference type="GO" id="GO:0046872">
    <property type="term" value="F:metal ion binding"/>
    <property type="evidence" value="ECO:0007669"/>
    <property type="project" value="UniProtKB-KW"/>
</dbReference>
<dbReference type="Pfam" id="PF13247">
    <property type="entry name" value="Fer4_11"/>
    <property type="match status" value="1"/>
</dbReference>
<evidence type="ECO:0000256" key="4">
    <source>
        <dbReference type="ARBA" id="ARBA00023014"/>
    </source>
</evidence>
<dbReference type="GO" id="GO:0016491">
    <property type="term" value="F:oxidoreductase activity"/>
    <property type="evidence" value="ECO:0007669"/>
    <property type="project" value="UniProtKB-ARBA"/>
</dbReference>
<dbReference type="RefSeq" id="WP_058371168.1">
    <property type="nucleotide sequence ID" value="NZ_LNTB01000001.1"/>
</dbReference>
<evidence type="ECO:0000313" key="7">
    <source>
        <dbReference type="Proteomes" id="UP000053352"/>
    </source>
</evidence>
<dbReference type="OrthoDB" id="2837at2157"/>